<evidence type="ECO:0000256" key="5">
    <source>
        <dbReference type="HAMAP-Rule" id="MF_00527"/>
    </source>
</evidence>
<dbReference type="EC" id="3.2.2.-" evidence="5"/>
<dbReference type="RefSeq" id="WP_200349256.1">
    <property type="nucleotide sequence ID" value="NZ_BAABHZ010000005.1"/>
</dbReference>
<keyword evidence="3 5" id="KW-0378">Hydrolase</keyword>
<dbReference type="PANTHER" id="PTHR10429:SF0">
    <property type="entry name" value="DNA-3-METHYLADENINE GLYCOSYLASE"/>
    <property type="match status" value="1"/>
</dbReference>
<dbReference type="Gene3D" id="3.10.300.10">
    <property type="entry name" value="Methylpurine-DNA glycosylase (MPG)"/>
    <property type="match status" value="1"/>
</dbReference>
<comment type="caution">
    <text evidence="6">The sequence shown here is derived from an EMBL/GenBank/DDBJ whole genome shotgun (WGS) entry which is preliminary data.</text>
</comment>
<dbReference type="AlphaFoldDB" id="A0A934R2G0"/>
<evidence type="ECO:0000256" key="1">
    <source>
        <dbReference type="ARBA" id="ARBA00009232"/>
    </source>
</evidence>
<proteinExistence type="inferred from homology"/>
<evidence type="ECO:0000256" key="3">
    <source>
        <dbReference type="ARBA" id="ARBA00022801"/>
    </source>
</evidence>
<dbReference type="GO" id="GO:0003905">
    <property type="term" value="F:alkylbase DNA N-glycosylase activity"/>
    <property type="evidence" value="ECO:0007669"/>
    <property type="project" value="InterPro"/>
</dbReference>
<evidence type="ECO:0000256" key="4">
    <source>
        <dbReference type="ARBA" id="ARBA00023204"/>
    </source>
</evidence>
<dbReference type="InterPro" id="IPR003180">
    <property type="entry name" value="MPG"/>
</dbReference>
<dbReference type="EMBL" id="JAENIK010000002">
    <property type="protein sequence ID" value="MBK1814290.1"/>
    <property type="molecule type" value="Genomic_DNA"/>
</dbReference>
<dbReference type="PANTHER" id="PTHR10429">
    <property type="entry name" value="DNA-3-METHYLADENINE GLYCOSYLASE"/>
    <property type="match status" value="1"/>
</dbReference>
<sequence>MFSIEWSTRSANGDVMERLTSSFFERNPVICARELIGARFHWNGCVGKIVETEAYLSVDDPACHTWFRPSARSFVESHAAGAAYVYLNYGMHWLFNVLVKGDDGSGFVLFRALEPLEGLEPMRERRPGFADHLLAAGPGKLTKAFGIDGSAHGGDFLNDRDCGIYRGERVETCCGERIGITRAVEFPWRFGDPSSASLSRKFTVPNTASPLT</sequence>
<accession>A0A934R2G0</accession>
<keyword evidence="7" id="KW-1185">Reference proteome</keyword>
<dbReference type="NCBIfam" id="TIGR00567">
    <property type="entry name" value="3mg"/>
    <property type="match status" value="1"/>
</dbReference>
<evidence type="ECO:0000313" key="6">
    <source>
        <dbReference type="EMBL" id="MBK1814290.1"/>
    </source>
</evidence>
<protein>
    <recommendedName>
        <fullName evidence="5">Putative 3-methyladenine DNA glycosylase</fullName>
        <ecNumber evidence="5">3.2.2.-</ecNumber>
    </recommendedName>
</protein>
<name>A0A934R2G0_9BACT</name>
<dbReference type="GO" id="GO:0006284">
    <property type="term" value="P:base-excision repair"/>
    <property type="evidence" value="ECO:0007669"/>
    <property type="project" value="InterPro"/>
</dbReference>
<dbReference type="InterPro" id="IPR011034">
    <property type="entry name" value="Formyl_transferase-like_C_sf"/>
</dbReference>
<organism evidence="6 7">
    <name type="scientific">Luteolibacter yonseiensis</name>
    <dbReference type="NCBI Taxonomy" id="1144680"/>
    <lineage>
        <taxon>Bacteria</taxon>
        <taxon>Pseudomonadati</taxon>
        <taxon>Verrucomicrobiota</taxon>
        <taxon>Verrucomicrobiia</taxon>
        <taxon>Verrucomicrobiales</taxon>
        <taxon>Verrucomicrobiaceae</taxon>
        <taxon>Luteolibacter</taxon>
    </lineage>
</organism>
<keyword evidence="2 5" id="KW-0227">DNA damage</keyword>
<reference evidence="6" key="1">
    <citation type="submission" date="2021-01" db="EMBL/GenBank/DDBJ databases">
        <title>Modified the classification status of verrucomicrobia.</title>
        <authorList>
            <person name="Feng X."/>
        </authorList>
    </citation>
    <scope>NUCLEOTIDE SEQUENCE</scope>
    <source>
        <strain evidence="6">JCM 18052</strain>
    </source>
</reference>
<dbReference type="Pfam" id="PF02245">
    <property type="entry name" value="Pur_DNA_glyco"/>
    <property type="match status" value="1"/>
</dbReference>
<dbReference type="CDD" id="cd00540">
    <property type="entry name" value="AAG"/>
    <property type="match status" value="1"/>
</dbReference>
<dbReference type="GO" id="GO:0003677">
    <property type="term" value="F:DNA binding"/>
    <property type="evidence" value="ECO:0007669"/>
    <property type="project" value="InterPro"/>
</dbReference>
<comment type="similarity">
    <text evidence="1 5">Belongs to the DNA glycosylase MPG family.</text>
</comment>
<dbReference type="Proteomes" id="UP000600139">
    <property type="component" value="Unassembled WGS sequence"/>
</dbReference>
<evidence type="ECO:0000256" key="2">
    <source>
        <dbReference type="ARBA" id="ARBA00022763"/>
    </source>
</evidence>
<evidence type="ECO:0000313" key="7">
    <source>
        <dbReference type="Proteomes" id="UP000600139"/>
    </source>
</evidence>
<gene>
    <name evidence="6" type="ORF">JIN84_01535</name>
</gene>
<dbReference type="HAMAP" id="MF_00527">
    <property type="entry name" value="3MGH"/>
    <property type="match status" value="1"/>
</dbReference>
<keyword evidence="4 5" id="KW-0234">DNA repair</keyword>
<dbReference type="InterPro" id="IPR036995">
    <property type="entry name" value="MPG_sf"/>
</dbReference>
<dbReference type="SUPFAM" id="SSF50486">
    <property type="entry name" value="FMT C-terminal domain-like"/>
    <property type="match status" value="1"/>
</dbReference>